<organism evidence="8 9">
    <name type="scientific">Candidatus Thiothrix singaporensis</name>
    <dbReference type="NCBI Taxonomy" id="2799669"/>
    <lineage>
        <taxon>Bacteria</taxon>
        <taxon>Pseudomonadati</taxon>
        <taxon>Pseudomonadota</taxon>
        <taxon>Gammaproteobacteria</taxon>
        <taxon>Thiotrichales</taxon>
        <taxon>Thiotrichaceae</taxon>
        <taxon>Thiothrix</taxon>
    </lineage>
</organism>
<evidence type="ECO:0000256" key="2">
    <source>
        <dbReference type="ARBA" id="ARBA00004613"/>
    </source>
</evidence>
<feature type="domain" description="Peptidase M10 serralysin C-terminal" evidence="6">
    <location>
        <begin position="14"/>
        <end position="54"/>
    </location>
</feature>
<evidence type="ECO:0000259" key="6">
    <source>
        <dbReference type="Pfam" id="PF08548"/>
    </source>
</evidence>
<dbReference type="InterPro" id="IPR001343">
    <property type="entry name" value="Hemolysn_Ca-bd"/>
</dbReference>
<dbReference type="PRINTS" id="PR00313">
    <property type="entry name" value="CABNDNGRPT"/>
</dbReference>
<keyword evidence="9" id="KW-1185">Reference proteome</keyword>
<reference evidence="8" key="1">
    <citation type="submission" date="2020-06" db="EMBL/GenBank/DDBJ databases">
        <title>Analysis procedures for assessing recovery of high quality, complete, closed genomes from Nanopore long read metagenome sequencing.</title>
        <authorList>
            <person name="Bessarab I."/>
            <person name="Arumugam K."/>
            <person name="Haryono M."/>
            <person name="Liu X."/>
            <person name="Roy S."/>
            <person name="Zuniga-Montanez R.E."/>
            <person name="Qiu G."/>
            <person name="Drautz-Moses D.I."/>
            <person name="Law Y.Y."/>
            <person name="Wuertz S."/>
            <person name="Lauro F.M."/>
            <person name="Huson D.H."/>
            <person name="Williams R.B."/>
        </authorList>
    </citation>
    <scope>NUCLEOTIDE SEQUENCE [LARGE SCALE GENOMIC DNA]</scope>
    <source>
        <strain evidence="8">SSD2</strain>
    </source>
</reference>
<evidence type="ECO:0000256" key="4">
    <source>
        <dbReference type="ARBA" id="ARBA00022737"/>
    </source>
</evidence>
<dbReference type="Pfam" id="PF13946">
    <property type="entry name" value="DUF4214"/>
    <property type="match status" value="1"/>
</dbReference>
<keyword evidence="5" id="KW-0106">Calcium</keyword>
<dbReference type="Pfam" id="PF00353">
    <property type="entry name" value="HemolysinCabind"/>
    <property type="match status" value="1"/>
</dbReference>
<dbReference type="Proteomes" id="UP000510621">
    <property type="component" value="Chromosome"/>
</dbReference>
<sequence length="320" mass="34159">MTTRTGDNVYSWAAGEAFLTTIWDAGGTDTIDASNQSASIINLNEGTFSSIGQISVSALKQELVAKYSNYPASWIEQQVDSFANDGRLYVGKDNLAIAYGVTIENALGGAGNDVLIGNAAANALHGGGGNDRLEGGAGNDSLYGDAGYDVAVYADSASNYSLVKNSSGWLVTSLGAGVAGNDSLVGMESIEFLDKSYFDSEQARQVYRLYEAAFDRAPDRSGLQYWVNEYVSGVSLVDIAKGFTQSAEFMKLYPADSDTAFINGLYHNVLERAPDQAGISYWQDSMQHGVTAQEILFAFSESTENKTALSAVIDDGFWLA</sequence>
<dbReference type="Gene3D" id="1.10.3130.20">
    <property type="entry name" value="Phycobilisome linker domain"/>
    <property type="match status" value="1"/>
</dbReference>
<evidence type="ECO:0000256" key="5">
    <source>
        <dbReference type="ARBA" id="ARBA00022837"/>
    </source>
</evidence>
<name>A0A7L6AMQ1_9GAMM</name>
<keyword evidence="4" id="KW-0677">Repeat</keyword>
<dbReference type="EMBL" id="CP059265">
    <property type="protein sequence ID" value="QLQ30289.1"/>
    <property type="molecule type" value="Genomic_DNA"/>
</dbReference>
<comment type="subcellular location">
    <subcellularLocation>
        <location evidence="2">Secreted</location>
    </subcellularLocation>
</comment>
<dbReference type="KEGG" id="this:HZT40_00135"/>
<dbReference type="Pfam" id="PF08548">
    <property type="entry name" value="Peptidase_M10_C"/>
    <property type="match status" value="2"/>
</dbReference>
<dbReference type="GO" id="GO:0005509">
    <property type="term" value="F:calcium ion binding"/>
    <property type="evidence" value="ECO:0007669"/>
    <property type="project" value="InterPro"/>
</dbReference>
<protein>
    <submittedName>
        <fullName evidence="8">DUF4214 domain-containing protein</fullName>
    </submittedName>
</protein>
<keyword evidence="3" id="KW-0964">Secreted</keyword>
<evidence type="ECO:0000313" key="8">
    <source>
        <dbReference type="EMBL" id="QLQ30289.1"/>
    </source>
</evidence>
<proteinExistence type="predicted"/>
<dbReference type="InterPro" id="IPR013858">
    <property type="entry name" value="Peptidase_M10B_C"/>
</dbReference>
<evidence type="ECO:0000313" key="9">
    <source>
        <dbReference type="Proteomes" id="UP000510621"/>
    </source>
</evidence>
<dbReference type="InterPro" id="IPR011049">
    <property type="entry name" value="Serralysin-like_metalloprot_C"/>
</dbReference>
<dbReference type="InterPro" id="IPR025282">
    <property type="entry name" value="DUF4214"/>
</dbReference>
<feature type="domain" description="DUF4214" evidence="7">
    <location>
        <begin position="240"/>
        <end position="307"/>
    </location>
</feature>
<dbReference type="Gene3D" id="2.150.10.10">
    <property type="entry name" value="Serralysin-like metalloprotease, C-terminal"/>
    <property type="match status" value="1"/>
</dbReference>
<feature type="domain" description="Peptidase M10 serralysin C-terminal" evidence="6">
    <location>
        <begin position="81"/>
        <end position="157"/>
    </location>
</feature>
<gene>
    <name evidence="8" type="ORF">HZT40_00135</name>
</gene>
<dbReference type="AlphaFoldDB" id="A0A7L6AMQ1"/>
<comment type="cofactor">
    <cofactor evidence="1">
        <name>Ca(2+)</name>
        <dbReference type="ChEBI" id="CHEBI:29108"/>
    </cofactor>
</comment>
<evidence type="ECO:0000259" key="7">
    <source>
        <dbReference type="Pfam" id="PF13946"/>
    </source>
</evidence>
<evidence type="ECO:0000256" key="3">
    <source>
        <dbReference type="ARBA" id="ARBA00022525"/>
    </source>
</evidence>
<dbReference type="SUPFAM" id="SSF51120">
    <property type="entry name" value="beta-Roll"/>
    <property type="match status" value="1"/>
</dbReference>
<evidence type="ECO:0000256" key="1">
    <source>
        <dbReference type="ARBA" id="ARBA00001913"/>
    </source>
</evidence>
<dbReference type="GO" id="GO:0005615">
    <property type="term" value="C:extracellular space"/>
    <property type="evidence" value="ECO:0007669"/>
    <property type="project" value="InterPro"/>
</dbReference>
<dbReference type="InterPro" id="IPR038255">
    <property type="entry name" value="PBS_linker_sf"/>
</dbReference>
<accession>A0A7L6AMQ1</accession>